<comment type="caution">
    <text evidence="1">The sequence shown here is derived from an EMBL/GenBank/DDBJ whole genome shotgun (WGS) entry which is preliminary data.</text>
</comment>
<dbReference type="EMBL" id="CM039433">
    <property type="protein sequence ID" value="KAI4327541.1"/>
    <property type="molecule type" value="Genomic_DNA"/>
</dbReference>
<organism evidence="1 2">
    <name type="scientific">Bauhinia variegata</name>
    <name type="common">Purple orchid tree</name>
    <name type="synonym">Phanera variegata</name>
    <dbReference type="NCBI Taxonomy" id="167791"/>
    <lineage>
        <taxon>Eukaryota</taxon>
        <taxon>Viridiplantae</taxon>
        <taxon>Streptophyta</taxon>
        <taxon>Embryophyta</taxon>
        <taxon>Tracheophyta</taxon>
        <taxon>Spermatophyta</taxon>
        <taxon>Magnoliopsida</taxon>
        <taxon>eudicotyledons</taxon>
        <taxon>Gunneridae</taxon>
        <taxon>Pentapetalae</taxon>
        <taxon>rosids</taxon>
        <taxon>fabids</taxon>
        <taxon>Fabales</taxon>
        <taxon>Fabaceae</taxon>
        <taxon>Cercidoideae</taxon>
        <taxon>Cercideae</taxon>
        <taxon>Bauhiniinae</taxon>
        <taxon>Bauhinia</taxon>
    </lineage>
</organism>
<name>A0ACB9MX22_BAUVA</name>
<reference evidence="1 2" key="1">
    <citation type="journal article" date="2022" name="DNA Res.">
        <title>Chromosomal-level genome assembly of the orchid tree Bauhinia variegata (Leguminosae; Cercidoideae) supports the allotetraploid origin hypothesis of Bauhinia.</title>
        <authorList>
            <person name="Zhong Y."/>
            <person name="Chen Y."/>
            <person name="Zheng D."/>
            <person name="Pang J."/>
            <person name="Liu Y."/>
            <person name="Luo S."/>
            <person name="Meng S."/>
            <person name="Qian L."/>
            <person name="Wei D."/>
            <person name="Dai S."/>
            <person name="Zhou R."/>
        </authorList>
    </citation>
    <scope>NUCLEOTIDE SEQUENCE [LARGE SCALE GENOMIC DNA]</scope>
    <source>
        <strain evidence="1">BV-YZ2020</strain>
    </source>
</reference>
<evidence type="ECO:0000313" key="1">
    <source>
        <dbReference type="EMBL" id="KAI4327541.1"/>
    </source>
</evidence>
<evidence type="ECO:0000313" key="2">
    <source>
        <dbReference type="Proteomes" id="UP000828941"/>
    </source>
</evidence>
<gene>
    <name evidence="1" type="ORF">L6164_019990</name>
</gene>
<accession>A0ACB9MX22</accession>
<proteinExistence type="predicted"/>
<keyword evidence="2" id="KW-1185">Reference proteome</keyword>
<sequence>MAMRFFPLIPIFTLAIFCCFSLILGQQPYIGKGTTACPRRGNSNSIRGYTCNGVSRSCQAYLTFRSQPIYNSVSTISALLGADPSQLSEINEVTRNATFETNRLVIVPVNCSCAGGYYQANTSYVVQNADTLFLIANNTFEGLSTCQALENQNELPRRDLPPGTILVVPLRCACPTKNQTEKGVKYLLSYLVTWGNSVSRISKRFGVDTNTTLEANSLSYASSTIYPFTTILVPLQDPPSSSQTLQPPPSPSPPSPPTSSSDGNSNKTWVYVVVGGSALILALGAIIFCRVYRKGKKKYDPAIVSQSQSHSFEATEKPEGKILLEGESEELSEMISSIGKSFKVYSFKELQRATEDFSQSFWIKGSVYRGVISGDLAAIKKMEGDVSKEIKLLNKINHCNVIRLSGVNFNEGHWYLVYEYAANGSLSDWIYSNAIDDKFLNWILRMQIALDVATGLDYLHSFTSPPYIHKDLKGSNILLDSCFRAKIANFGLARSVEGEEDQFPMTRHIVGTKGYMAPEYLENGVVSTKLDVYAFGVLILEMLTGKEVAAFYTEDKVNLSDALRAILGEESDQERLRGFMDPSLHGSYPLELANFVLRLVLNCIDKDPENRPAMHEIVTSLSRTLDSSLTWETSMNISVCQSFSRSS</sequence>
<protein>
    <submittedName>
        <fullName evidence="1">Uncharacterized protein</fullName>
    </submittedName>
</protein>
<dbReference type="Proteomes" id="UP000828941">
    <property type="component" value="Chromosome 8"/>
</dbReference>